<comment type="caution">
    <text evidence="1">The sequence shown here is derived from an EMBL/GenBank/DDBJ whole genome shotgun (WGS) entry which is preliminary data.</text>
</comment>
<name>A0A2W5SBJ2_VARPD</name>
<dbReference type="Proteomes" id="UP000249135">
    <property type="component" value="Unassembled WGS sequence"/>
</dbReference>
<protein>
    <submittedName>
        <fullName evidence="1">Uncharacterized protein</fullName>
    </submittedName>
</protein>
<sequence length="101" mass="10850">MSGMVLVVPGATDEELQAGLEAAKLFLEIHGVTPMDVAAAEYAHECWDDGGFEEDEEPSADAQRVSRLWGQAQTVAVDTACAGWRKLPPHGCQLYPFDSAS</sequence>
<proteinExistence type="predicted"/>
<gene>
    <name evidence="1" type="ORF">DI563_05350</name>
</gene>
<organism evidence="1 2">
    <name type="scientific">Variovorax paradoxus</name>
    <dbReference type="NCBI Taxonomy" id="34073"/>
    <lineage>
        <taxon>Bacteria</taxon>
        <taxon>Pseudomonadati</taxon>
        <taxon>Pseudomonadota</taxon>
        <taxon>Betaproteobacteria</taxon>
        <taxon>Burkholderiales</taxon>
        <taxon>Comamonadaceae</taxon>
        <taxon>Variovorax</taxon>
    </lineage>
</organism>
<dbReference type="EMBL" id="QFPP01000034">
    <property type="protein sequence ID" value="PZQ77003.1"/>
    <property type="molecule type" value="Genomic_DNA"/>
</dbReference>
<reference evidence="1 2" key="1">
    <citation type="submission" date="2017-08" db="EMBL/GenBank/DDBJ databases">
        <title>Infants hospitalized years apart are colonized by the same room-sourced microbial strains.</title>
        <authorList>
            <person name="Brooks B."/>
            <person name="Olm M.R."/>
            <person name="Firek B.A."/>
            <person name="Baker R."/>
            <person name="Thomas B.C."/>
            <person name="Morowitz M.J."/>
            <person name="Banfield J.F."/>
        </authorList>
    </citation>
    <scope>NUCLEOTIDE SEQUENCE [LARGE SCALE GENOMIC DNA]</scope>
    <source>
        <strain evidence="1">S2_005_003_R2_41</strain>
    </source>
</reference>
<dbReference type="AlphaFoldDB" id="A0A2W5SBJ2"/>
<evidence type="ECO:0000313" key="2">
    <source>
        <dbReference type="Proteomes" id="UP000249135"/>
    </source>
</evidence>
<evidence type="ECO:0000313" key="1">
    <source>
        <dbReference type="EMBL" id="PZQ77003.1"/>
    </source>
</evidence>
<accession>A0A2W5SBJ2</accession>